<dbReference type="AlphaFoldDB" id="A0A1F6NIP9"/>
<feature type="transmembrane region" description="Helical" evidence="1">
    <location>
        <begin position="73"/>
        <end position="92"/>
    </location>
</feature>
<proteinExistence type="predicted"/>
<keyword evidence="1" id="KW-0472">Membrane</keyword>
<keyword evidence="1" id="KW-0812">Transmembrane</keyword>
<keyword evidence="1" id="KW-1133">Transmembrane helix</keyword>
<dbReference type="Gene3D" id="2.60.120.1140">
    <property type="entry name" value="Protein of unknown function DUF192"/>
    <property type="match status" value="1"/>
</dbReference>
<dbReference type="PANTHER" id="PTHR37953">
    <property type="entry name" value="UPF0127 PROTEIN MJ1496"/>
    <property type="match status" value="1"/>
</dbReference>
<gene>
    <name evidence="2" type="ORF">A2261_03645</name>
</gene>
<name>A0A1F6NIP9_9BACT</name>
<dbReference type="EMBL" id="MFQR01000065">
    <property type="protein sequence ID" value="OGH83761.1"/>
    <property type="molecule type" value="Genomic_DNA"/>
</dbReference>
<sequence>MYKCMFFKKKEKTEIKKWHWWAFGIIILLTIAVNLYAYYWPQAHMQIAGREIKVLVADTDKHRLKGMGGHGDFGTAGGLLFAFPHFGIHTMVMRDMKIPLDMVWIVTAPDNDGCWAGSWFRQLFFGIRPVCKGVVVEIAPNVQPEPGKPDFELTKYFTAKDSTMVLELPAGWTGENGLKIGDSISVY</sequence>
<evidence type="ECO:0000313" key="3">
    <source>
        <dbReference type="Proteomes" id="UP000177803"/>
    </source>
</evidence>
<organism evidence="2 3">
    <name type="scientific">Candidatus Magasanikbacteria bacterium RIFOXYA2_FULL_44_8</name>
    <dbReference type="NCBI Taxonomy" id="1798696"/>
    <lineage>
        <taxon>Bacteria</taxon>
        <taxon>Candidatus Magasanikiibacteriota</taxon>
    </lineage>
</organism>
<feature type="transmembrane region" description="Helical" evidence="1">
    <location>
        <begin position="20"/>
        <end position="39"/>
    </location>
</feature>
<dbReference type="InterPro" id="IPR003795">
    <property type="entry name" value="DUF192"/>
</dbReference>
<evidence type="ECO:0008006" key="4">
    <source>
        <dbReference type="Google" id="ProtNLM"/>
    </source>
</evidence>
<dbReference type="PANTHER" id="PTHR37953:SF1">
    <property type="entry name" value="UPF0127 PROTEIN MJ1496"/>
    <property type="match status" value="1"/>
</dbReference>
<protein>
    <recommendedName>
        <fullName evidence="4">DUF192 domain-containing protein</fullName>
    </recommendedName>
</protein>
<evidence type="ECO:0000256" key="1">
    <source>
        <dbReference type="SAM" id="Phobius"/>
    </source>
</evidence>
<dbReference type="InterPro" id="IPR038695">
    <property type="entry name" value="Saro_0823-like_sf"/>
</dbReference>
<comment type="caution">
    <text evidence="2">The sequence shown here is derived from an EMBL/GenBank/DDBJ whole genome shotgun (WGS) entry which is preliminary data.</text>
</comment>
<reference evidence="2 3" key="1">
    <citation type="journal article" date="2016" name="Nat. Commun.">
        <title>Thousands of microbial genomes shed light on interconnected biogeochemical processes in an aquifer system.</title>
        <authorList>
            <person name="Anantharaman K."/>
            <person name="Brown C.T."/>
            <person name="Hug L.A."/>
            <person name="Sharon I."/>
            <person name="Castelle C.J."/>
            <person name="Probst A.J."/>
            <person name="Thomas B.C."/>
            <person name="Singh A."/>
            <person name="Wilkins M.J."/>
            <person name="Karaoz U."/>
            <person name="Brodie E.L."/>
            <person name="Williams K.H."/>
            <person name="Hubbard S.S."/>
            <person name="Banfield J.F."/>
        </authorList>
    </citation>
    <scope>NUCLEOTIDE SEQUENCE [LARGE SCALE GENOMIC DNA]</scope>
</reference>
<accession>A0A1F6NIP9</accession>
<evidence type="ECO:0000313" key="2">
    <source>
        <dbReference type="EMBL" id="OGH83761.1"/>
    </source>
</evidence>
<dbReference type="Pfam" id="PF02643">
    <property type="entry name" value="DUF192"/>
    <property type="match status" value="1"/>
</dbReference>
<dbReference type="Proteomes" id="UP000177803">
    <property type="component" value="Unassembled WGS sequence"/>
</dbReference>